<dbReference type="EMBL" id="CP031148">
    <property type="protein sequence ID" value="AXG09851.1"/>
    <property type="molecule type" value="Genomic_DNA"/>
</dbReference>
<protein>
    <submittedName>
        <fullName evidence="1">Uncharacterized protein</fullName>
    </submittedName>
</protein>
<reference evidence="1 2" key="1">
    <citation type="submission" date="2018-07" db="EMBL/GenBank/DDBJ databases">
        <title>Genome sequences of Haloplanus sp. CBA1112.</title>
        <authorList>
            <person name="Kim Y.B."/>
            <person name="Roh S.W."/>
        </authorList>
    </citation>
    <scope>NUCLEOTIDE SEQUENCE [LARGE SCALE GENOMIC DNA]</scope>
    <source>
        <strain evidence="1 2">CBA1112</strain>
    </source>
</reference>
<dbReference type="AlphaFoldDB" id="A0A345ECC9"/>
<dbReference type="Proteomes" id="UP000252985">
    <property type="component" value="Chromosome"/>
</dbReference>
<evidence type="ECO:0000313" key="1">
    <source>
        <dbReference type="EMBL" id="AXG09851.1"/>
    </source>
</evidence>
<sequence length="185" mass="21265">MADQLGQGFVNHDRRNREDAIEAFAAVDALQFSHLNDKEAYQAAKARVDALWAKDDLEDECRVDGEVDYDRLGRVDWSPVKEAFEQRASVTGVDSKYAELTAEGWRRHKVGGDYWTPMMHAQMLELRVALQDPTYPDKPREGQSGFGAEPARWTLGVELHDTRQYQQAHRVMTPYFQRILDAHDE</sequence>
<dbReference type="GeneID" id="37286977"/>
<dbReference type="RefSeq" id="WP_114605677.1">
    <property type="nucleotide sequence ID" value="NZ_CP031148.1"/>
</dbReference>
<proteinExistence type="predicted"/>
<evidence type="ECO:0000313" key="2">
    <source>
        <dbReference type="Proteomes" id="UP000252985"/>
    </source>
</evidence>
<accession>A0A345ECC9</accession>
<name>A0A345ECC9_9EURY</name>
<organism evidence="1 2">
    <name type="scientific">Haloplanus rubicundus</name>
    <dbReference type="NCBI Taxonomy" id="1547898"/>
    <lineage>
        <taxon>Archaea</taxon>
        <taxon>Methanobacteriati</taxon>
        <taxon>Methanobacteriota</taxon>
        <taxon>Stenosarchaea group</taxon>
        <taxon>Halobacteria</taxon>
        <taxon>Halobacteriales</taxon>
        <taxon>Haloferacaceae</taxon>
        <taxon>Haloplanus</taxon>
    </lineage>
</organism>
<dbReference type="KEGG" id="haq:DU484_08325"/>
<gene>
    <name evidence="1" type="ORF">DU484_08325</name>
</gene>